<keyword evidence="2" id="KW-1185">Reference proteome</keyword>
<dbReference type="Proteomes" id="UP000325243">
    <property type="component" value="Unassembled WGS sequence"/>
</dbReference>
<dbReference type="EMBL" id="VSSB01000002">
    <property type="protein sequence ID" value="TYL51046.1"/>
    <property type="molecule type" value="Genomic_DNA"/>
</dbReference>
<reference evidence="1 2" key="1">
    <citation type="submission" date="2019-08" db="EMBL/GenBank/DDBJ databases">
        <authorList>
            <person name="Hu J."/>
        </authorList>
    </citation>
    <scope>NUCLEOTIDE SEQUENCE [LARGE SCALE GENOMIC DNA]</scope>
    <source>
        <strain evidence="1 2">NEAU-184</strain>
    </source>
</reference>
<evidence type="ECO:0000313" key="1">
    <source>
        <dbReference type="EMBL" id="TYL51046.1"/>
    </source>
</evidence>
<name>A0A5S4UWV0_9MICO</name>
<dbReference type="AlphaFoldDB" id="A0A5S4UWV0"/>
<protein>
    <submittedName>
        <fullName evidence="1">Uncharacterized protein</fullName>
    </submittedName>
</protein>
<evidence type="ECO:0000313" key="2">
    <source>
        <dbReference type="Proteomes" id="UP000325243"/>
    </source>
</evidence>
<proteinExistence type="predicted"/>
<sequence>MTDACPAIGIRLAFTTTEAGGRRTPLLGGNSTDVRMQYRPNWGLPGWPDGDQTGAPVLGFSTSNIRPGDTTDAIIIPLFADNVPQWWDVAPDDVLRMYEGSRVCGVATVLWVDRTTLKLSEAEAERLLKRLSA</sequence>
<organism evidence="1 2">
    <name type="scientific">Agromyces mariniharenae</name>
    <dbReference type="NCBI Taxonomy" id="2604423"/>
    <lineage>
        <taxon>Bacteria</taxon>
        <taxon>Bacillati</taxon>
        <taxon>Actinomycetota</taxon>
        <taxon>Actinomycetes</taxon>
        <taxon>Micrococcales</taxon>
        <taxon>Microbacteriaceae</taxon>
        <taxon>Agromyces</taxon>
    </lineage>
</organism>
<accession>A0A5S4UWV0</accession>
<dbReference type="RefSeq" id="WP_187432719.1">
    <property type="nucleotide sequence ID" value="NZ_VSSB01000002.1"/>
</dbReference>
<gene>
    <name evidence="1" type="ORF">FYC51_18110</name>
</gene>
<comment type="caution">
    <text evidence="1">The sequence shown here is derived from an EMBL/GenBank/DDBJ whole genome shotgun (WGS) entry which is preliminary data.</text>
</comment>